<gene>
    <name evidence="4" type="ORF">DH2020_029019</name>
</gene>
<accession>A0ABR0VU02</accession>
<proteinExistence type="predicted"/>
<keyword evidence="5" id="KW-1185">Reference proteome</keyword>
<dbReference type="Pfam" id="PF21889">
    <property type="entry name" value="TPR1-like_2nd"/>
    <property type="match status" value="1"/>
</dbReference>
<dbReference type="Proteomes" id="UP001318860">
    <property type="component" value="Unassembled WGS sequence"/>
</dbReference>
<feature type="domain" description="TPR1-like CTLH-containing" evidence="3">
    <location>
        <begin position="20"/>
        <end position="94"/>
    </location>
</feature>
<comment type="caution">
    <text evidence="4">The sequence shown here is derived from an EMBL/GenBank/DDBJ whole genome shotgun (WGS) entry which is preliminary data.</text>
</comment>
<organism evidence="4 5">
    <name type="scientific">Rehmannia glutinosa</name>
    <name type="common">Chinese foxglove</name>
    <dbReference type="NCBI Taxonomy" id="99300"/>
    <lineage>
        <taxon>Eukaryota</taxon>
        <taxon>Viridiplantae</taxon>
        <taxon>Streptophyta</taxon>
        <taxon>Embryophyta</taxon>
        <taxon>Tracheophyta</taxon>
        <taxon>Spermatophyta</taxon>
        <taxon>Magnoliopsida</taxon>
        <taxon>eudicotyledons</taxon>
        <taxon>Gunneridae</taxon>
        <taxon>Pentapetalae</taxon>
        <taxon>asterids</taxon>
        <taxon>lamiids</taxon>
        <taxon>Lamiales</taxon>
        <taxon>Orobanchaceae</taxon>
        <taxon>Rehmannieae</taxon>
        <taxon>Rehmannia</taxon>
    </lineage>
</organism>
<dbReference type="EMBL" id="JABTTQ020000864">
    <property type="protein sequence ID" value="KAK6137230.1"/>
    <property type="molecule type" value="Genomic_DNA"/>
</dbReference>
<dbReference type="Gene3D" id="2.130.10.10">
    <property type="entry name" value="YVTN repeat-like/Quinoprotein amine dehydrogenase"/>
    <property type="match status" value="3"/>
</dbReference>
<dbReference type="SUPFAM" id="SSF50978">
    <property type="entry name" value="WD40 repeat-like"/>
    <property type="match status" value="2"/>
</dbReference>
<evidence type="ECO:0000256" key="1">
    <source>
        <dbReference type="PROSITE-ProRule" id="PRU00221"/>
    </source>
</evidence>
<dbReference type="InterPro" id="IPR054080">
    <property type="entry name" value="TPR1-like_2nd"/>
</dbReference>
<evidence type="ECO:0000256" key="2">
    <source>
        <dbReference type="SAM" id="MobiDB-lite"/>
    </source>
</evidence>
<sequence length="912" mass="99783">MDVFKSTPEPFVCNCAEFFRQDRARAVEILVKDLRVFASFNEDLFKEITQLLTLDNFRQNEQLSKYGDTKSARNIMLIELKKLIEANPLFRDKLTLPAFKASRLRTLINQSNGSRGPPPINSPLAGPIPKPGVFPPLGGHGPFQPVVSPPPSAIAGWMSSANPSIPHAAVAAAPPGLVQAPSSAAFLKHPRTPPGGPGMEYQTADSEHLMKRLRAGQPDEVSFSGSTHPPNISSPDDLPKTVVRSLSQGSNVMSMDFHPQQQTFLLVGTNVGDISIWEVGSRERLALKTFKVWDLSACSMPFQIDAHIGGVNDIAFAHPNKQLCIVTCGDDKTIKIWDAVAGRRQYTFEGHEAPVYSVCPHYKENIQFIFSTAIDGKIKAWLYDSLGSRVDYDAPGLWCTTMAYSADGTRLFSCGTSKEGESHLVEWNESEGAIKRTYSGFRKRSLGVVQFDTTRNRFLAAGDEFQIKFWDMDNTNMLTYTDGDGGLPASPRLRFNKEGSLLAVTTSDNGIKVLANADGQRMLRMLEARGFDGPRGLSEAVNFKPSIAVGLGPIANVSASASPILERIDRIQQPMSLGNLVALFHLGKSQANMESSRTADVKPRILDSADKMKSWKSPDIADSSQLKTLKLPDPLTASKVVRLLYTNSGLAVLALATNAVHKLWKWQRNERNPSGKSSASSVPQLWQPTNGALMSNDVNDAKPAEDSVACIALSKNDSYVMSASGGKVSLFNMMTFKVMTTFMPPPPAATYLAFHPQDNNILAIGMEDSTIQIYNVRVDELCMWNIDGWEKKKSRPIQAAPGHQSPLVGETRVQFHNNQSHLLVVHESQIAVYDAQLECLRSQRKRLPCGYYAHPSDPNQFALGMSDGAVHVIEPSDGETKWGGSTSQENGVLPSIPSSSALNSQPSETPSR</sequence>
<feature type="compositionally biased region" description="Polar residues" evidence="2">
    <location>
        <begin position="883"/>
        <end position="912"/>
    </location>
</feature>
<dbReference type="InterPro" id="IPR015943">
    <property type="entry name" value="WD40/YVTN_repeat-like_dom_sf"/>
</dbReference>
<dbReference type="InterPro" id="IPR001680">
    <property type="entry name" value="WD40_rpt"/>
</dbReference>
<name>A0ABR0VU02_REHGL</name>
<dbReference type="SMART" id="SM00320">
    <property type="entry name" value="WD40"/>
    <property type="match status" value="8"/>
</dbReference>
<dbReference type="InterPro" id="IPR036322">
    <property type="entry name" value="WD40_repeat_dom_sf"/>
</dbReference>
<feature type="region of interest" description="Disordered" evidence="2">
    <location>
        <begin position="875"/>
        <end position="912"/>
    </location>
</feature>
<dbReference type="Pfam" id="PF00400">
    <property type="entry name" value="WD40"/>
    <property type="match status" value="2"/>
</dbReference>
<dbReference type="PANTHER" id="PTHR44083">
    <property type="entry name" value="TOPLESS-RELATED PROTEIN 1-RELATED"/>
    <property type="match status" value="1"/>
</dbReference>
<dbReference type="PROSITE" id="PS50082">
    <property type="entry name" value="WD_REPEATS_2"/>
    <property type="match status" value="1"/>
</dbReference>
<protein>
    <recommendedName>
        <fullName evidence="3">TPR1-like CTLH-containing domain-containing protein</fullName>
    </recommendedName>
</protein>
<keyword evidence="1" id="KW-0853">WD repeat</keyword>
<dbReference type="PANTHER" id="PTHR44083:SF5">
    <property type="entry name" value="PROTEIN TOPLESS-RELATED PROTEIN 2"/>
    <property type="match status" value="1"/>
</dbReference>
<feature type="repeat" description="WD" evidence="1">
    <location>
        <begin position="304"/>
        <end position="347"/>
    </location>
</feature>
<feature type="compositionally biased region" description="Polar residues" evidence="2">
    <location>
        <begin position="223"/>
        <end position="234"/>
    </location>
</feature>
<reference evidence="4 5" key="1">
    <citation type="journal article" date="2021" name="Comput. Struct. Biotechnol. J.">
        <title>De novo genome assembly of the potent medicinal plant Rehmannia glutinosa using nanopore technology.</title>
        <authorList>
            <person name="Ma L."/>
            <person name="Dong C."/>
            <person name="Song C."/>
            <person name="Wang X."/>
            <person name="Zheng X."/>
            <person name="Niu Y."/>
            <person name="Chen S."/>
            <person name="Feng W."/>
        </authorList>
    </citation>
    <scope>NUCLEOTIDE SEQUENCE [LARGE SCALE GENOMIC DNA]</scope>
    <source>
        <strain evidence="4">DH-2019</strain>
    </source>
</reference>
<dbReference type="InterPro" id="IPR027728">
    <property type="entry name" value="Topless_fam"/>
</dbReference>
<evidence type="ECO:0000259" key="3">
    <source>
        <dbReference type="Pfam" id="PF21889"/>
    </source>
</evidence>
<evidence type="ECO:0000313" key="5">
    <source>
        <dbReference type="Proteomes" id="UP001318860"/>
    </source>
</evidence>
<evidence type="ECO:0000313" key="4">
    <source>
        <dbReference type="EMBL" id="KAK6137230.1"/>
    </source>
</evidence>
<feature type="region of interest" description="Disordered" evidence="2">
    <location>
        <begin position="217"/>
        <end position="239"/>
    </location>
</feature>